<keyword evidence="1" id="KW-0812">Transmembrane</keyword>
<evidence type="ECO:0000313" key="3">
    <source>
        <dbReference type="EMBL" id="RGE90243.1"/>
    </source>
</evidence>
<feature type="domain" description="VanZ-like" evidence="2">
    <location>
        <begin position="10"/>
        <end position="146"/>
    </location>
</feature>
<dbReference type="OrthoDB" id="291892at2"/>
<feature type="transmembrane region" description="Helical" evidence="1">
    <location>
        <begin position="100"/>
        <end position="120"/>
    </location>
</feature>
<proteinExistence type="predicted"/>
<dbReference type="Pfam" id="PF04892">
    <property type="entry name" value="VanZ"/>
    <property type="match status" value="1"/>
</dbReference>
<evidence type="ECO:0000256" key="1">
    <source>
        <dbReference type="SAM" id="Phobius"/>
    </source>
</evidence>
<sequence length="163" mass="18626">MEKKKRIWTAMVLIWMVVIFMFSAKPADESSKESLFVGRMIGQIFMKDFGEWTKEEQEAFAETINYPVRKAAHATEYAVLGILVLVRCKYQKKWNRKRMILTAWGISTMYAATDEIHQLFVPGRSCMVTDVMIDSAGALTGILFASALAAIIIGRNREQKHQK</sequence>
<feature type="transmembrane region" description="Helical" evidence="1">
    <location>
        <begin position="7"/>
        <end position="24"/>
    </location>
</feature>
<dbReference type="InterPro" id="IPR006976">
    <property type="entry name" value="VanZ-like"/>
</dbReference>
<dbReference type="AlphaFoldDB" id="A0A3E3K6N0"/>
<keyword evidence="1" id="KW-1133">Transmembrane helix</keyword>
<dbReference type="PIRSF" id="PIRSF019083">
    <property type="entry name" value="UCP019083_VanZ"/>
    <property type="match status" value="1"/>
</dbReference>
<dbReference type="NCBIfam" id="NF037970">
    <property type="entry name" value="vanZ_1"/>
    <property type="match status" value="1"/>
</dbReference>
<feature type="transmembrane region" description="Helical" evidence="1">
    <location>
        <begin position="71"/>
        <end position="88"/>
    </location>
</feature>
<dbReference type="EMBL" id="QVLX01000001">
    <property type="protein sequence ID" value="RGE90243.1"/>
    <property type="molecule type" value="Genomic_DNA"/>
</dbReference>
<accession>A0A3E3K6N0</accession>
<dbReference type="Proteomes" id="UP000261080">
    <property type="component" value="Unassembled WGS sequence"/>
</dbReference>
<keyword evidence="4" id="KW-1185">Reference proteome</keyword>
<comment type="caution">
    <text evidence="3">The sequence shown here is derived from an EMBL/GenBank/DDBJ whole genome shotgun (WGS) entry which is preliminary data.</text>
</comment>
<dbReference type="InterPro" id="IPR016747">
    <property type="entry name" value="Phosphotransbutyrylase"/>
</dbReference>
<protein>
    <submittedName>
        <fullName evidence="3">VanZ family protein</fullName>
    </submittedName>
</protein>
<evidence type="ECO:0000313" key="4">
    <source>
        <dbReference type="Proteomes" id="UP000261080"/>
    </source>
</evidence>
<feature type="transmembrane region" description="Helical" evidence="1">
    <location>
        <begin position="132"/>
        <end position="153"/>
    </location>
</feature>
<name>A0A3E3K6N0_9FIRM</name>
<gene>
    <name evidence="3" type="ORF">DW016_03095</name>
</gene>
<organism evidence="3 4">
    <name type="scientific">Sellimonas intestinalis</name>
    <dbReference type="NCBI Taxonomy" id="1653434"/>
    <lineage>
        <taxon>Bacteria</taxon>
        <taxon>Bacillati</taxon>
        <taxon>Bacillota</taxon>
        <taxon>Clostridia</taxon>
        <taxon>Lachnospirales</taxon>
        <taxon>Lachnospiraceae</taxon>
        <taxon>Sellimonas</taxon>
    </lineage>
</organism>
<reference evidence="3 4" key="1">
    <citation type="submission" date="2018-08" db="EMBL/GenBank/DDBJ databases">
        <title>A genome reference for cultivated species of the human gut microbiota.</title>
        <authorList>
            <person name="Zou Y."/>
            <person name="Xue W."/>
            <person name="Luo G."/>
        </authorList>
    </citation>
    <scope>NUCLEOTIDE SEQUENCE [LARGE SCALE GENOMIC DNA]</scope>
    <source>
        <strain evidence="3 4">AF37-2AT</strain>
    </source>
</reference>
<dbReference type="RefSeq" id="WP_117493215.1">
    <property type="nucleotide sequence ID" value="NZ_CALBAT010000002.1"/>
</dbReference>
<evidence type="ECO:0000259" key="2">
    <source>
        <dbReference type="Pfam" id="PF04892"/>
    </source>
</evidence>
<keyword evidence="1" id="KW-0472">Membrane</keyword>